<proteinExistence type="predicted"/>
<accession>A0ACC5QZG9</accession>
<sequence>MSVRLFRRSEVDFVPVDPSATPDGEYALARLIGVKQSSTLGGGLVKFDNCSIEWTLLYDEILVVLSGNFRLRYGEQLENSLDAGPGDVLWLPEKTHLAYEGEKAELFFAVYPGNWRTLNGFPEV</sequence>
<reference evidence="1" key="1">
    <citation type="submission" date="2021-01" db="EMBL/GenBank/DDBJ databases">
        <authorList>
            <person name="Sun Q."/>
        </authorList>
    </citation>
    <scope>NUCLEOTIDE SEQUENCE</scope>
    <source>
        <strain evidence="1">YIM B02566</strain>
    </source>
</reference>
<protein>
    <submittedName>
        <fullName evidence="1">Uncharacterized protein</fullName>
    </submittedName>
</protein>
<evidence type="ECO:0000313" key="2">
    <source>
        <dbReference type="Proteomes" id="UP000616151"/>
    </source>
</evidence>
<dbReference type="Proteomes" id="UP000616151">
    <property type="component" value="Unassembled WGS sequence"/>
</dbReference>
<name>A0ACC5QZG9_9HYPH</name>
<gene>
    <name evidence="1" type="ORF">JHL16_04395</name>
</gene>
<organism evidence="1 2">
    <name type="scientific">Taklimakanibacter albus</name>
    <dbReference type="NCBI Taxonomy" id="2800327"/>
    <lineage>
        <taxon>Bacteria</taxon>
        <taxon>Pseudomonadati</taxon>
        <taxon>Pseudomonadota</taxon>
        <taxon>Alphaproteobacteria</taxon>
        <taxon>Hyphomicrobiales</taxon>
        <taxon>Aestuariivirgaceae</taxon>
        <taxon>Taklimakanibacter</taxon>
    </lineage>
</organism>
<evidence type="ECO:0000313" key="1">
    <source>
        <dbReference type="EMBL" id="MBK1865581.1"/>
    </source>
</evidence>
<dbReference type="EMBL" id="JAENHL010000004">
    <property type="protein sequence ID" value="MBK1865581.1"/>
    <property type="molecule type" value="Genomic_DNA"/>
</dbReference>
<comment type="caution">
    <text evidence="1">The sequence shown here is derived from an EMBL/GenBank/DDBJ whole genome shotgun (WGS) entry which is preliminary data.</text>
</comment>
<keyword evidence="2" id="KW-1185">Reference proteome</keyword>